<evidence type="ECO:0000313" key="2">
    <source>
        <dbReference type="EMBL" id="GEP43338.1"/>
    </source>
</evidence>
<reference evidence="2 3" key="1">
    <citation type="submission" date="2019-07" db="EMBL/GenBank/DDBJ databases">
        <title>Whole genome shotgun sequence of Brevifollis gellanilyticus NBRC 108608.</title>
        <authorList>
            <person name="Hosoyama A."/>
            <person name="Uohara A."/>
            <person name="Ohji S."/>
            <person name="Ichikawa N."/>
        </authorList>
    </citation>
    <scope>NUCLEOTIDE SEQUENCE [LARGE SCALE GENOMIC DNA]</scope>
    <source>
        <strain evidence="2 3">NBRC 108608</strain>
    </source>
</reference>
<dbReference type="AlphaFoldDB" id="A0A512M9A5"/>
<comment type="caution">
    <text evidence="2">The sequence shown here is derived from an EMBL/GenBank/DDBJ whole genome shotgun (WGS) entry which is preliminary data.</text>
</comment>
<keyword evidence="1" id="KW-1133">Transmembrane helix</keyword>
<dbReference type="Proteomes" id="UP000321577">
    <property type="component" value="Unassembled WGS sequence"/>
</dbReference>
<proteinExistence type="predicted"/>
<name>A0A512M9A5_9BACT</name>
<gene>
    <name evidence="2" type="ORF">BGE01nite_26290</name>
</gene>
<organism evidence="2 3">
    <name type="scientific">Brevifollis gellanilyticus</name>
    <dbReference type="NCBI Taxonomy" id="748831"/>
    <lineage>
        <taxon>Bacteria</taxon>
        <taxon>Pseudomonadati</taxon>
        <taxon>Verrucomicrobiota</taxon>
        <taxon>Verrucomicrobiia</taxon>
        <taxon>Verrucomicrobiales</taxon>
        <taxon>Verrucomicrobiaceae</taxon>
    </lineage>
</organism>
<accession>A0A512M9A5</accession>
<sequence length="69" mass="7456">MGDAECDEVTLVMLFRRITGMLCLAMAMLSLAVGLFPGGELMAFNPFTFGFLILGLMLVVFALVLLRPG</sequence>
<keyword evidence="1" id="KW-0472">Membrane</keyword>
<keyword evidence="3" id="KW-1185">Reference proteome</keyword>
<keyword evidence="1" id="KW-0812">Transmembrane</keyword>
<dbReference type="EMBL" id="BKAG01000016">
    <property type="protein sequence ID" value="GEP43338.1"/>
    <property type="molecule type" value="Genomic_DNA"/>
</dbReference>
<feature type="transmembrane region" description="Helical" evidence="1">
    <location>
        <begin position="18"/>
        <end position="37"/>
    </location>
</feature>
<evidence type="ECO:0000256" key="1">
    <source>
        <dbReference type="SAM" id="Phobius"/>
    </source>
</evidence>
<feature type="transmembrane region" description="Helical" evidence="1">
    <location>
        <begin position="43"/>
        <end position="66"/>
    </location>
</feature>
<protein>
    <submittedName>
        <fullName evidence="2">Uncharacterized protein</fullName>
    </submittedName>
</protein>
<evidence type="ECO:0000313" key="3">
    <source>
        <dbReference type="Proteomes" id="UP000321577"/>
    </source>
</evidence>